<reference evidence="2" key="1">
    <citation type="submission" date="2021-03" db="EMBL/GenBank/DDBJ databases">
        <authorList>
            <person name="Tagirdzhanova G."/>
        </authorList>
    </citation>
    <scope>NUCLEOTIDE SEQUENCE</scope>
</reference>
<evidence type="ECO:0000259" key="1">
    <source>
        <dbReference type="Pfam" id="PF03061"/>
    </source>
</evidence>
<dbReference type="SUPFAM" id="SSF54637">
    <property type="entry name" value="Thioesterase/thiol ester dehydrase-isomerase"/>
    <property type="match status" value="1"/>
</dbReference>
<dbReference type="Gene3D" id="3.10.129.10">
    <property type="entry name" value="Hotdog Thioesterase"/>
    <property type="match status" value="1"/>
</dbReference>
<sequence length="183" mass="19939">MPDLDQEYFHSIPWCAKLLAEKDVVVVPTPSRRRKESTEDELVAVTLKTEKTIRSWLTFYKRPAAGVTRVHEIYNLLSLGPGVNGYAHLVAGGIIGVILDECMGILGLVNKSLGFDGAESFMVTANLNINYLKAVPTPGLYLATATLREVKGRKCYFGASLKNGEGTVLAVAESLWIDVAAKL</sequence>
<dbReference type="InterPro" id="IPR052061">
    <property type="entry name" value="PTE-AB_protein"/>
</dbReference>
<dbReference type="CDD" id="cd03443">
    <property type="entry name" value="PaaI_thioesterase"/>
    <property type="match status" value="1"/>
</dbReference>
<accession>A0A8H3I1X0</accession>
<keyword evidence="3" id="KW-1185">Reference proteome</keyword>
<evidence type="ECO:0000313" key="2">
    <source>
        <dbReference type="EMBL" id="CAF9904105.1"/>
    </source>
</evidence>
<dbReference type="Pfam" id="PF03061">
    <property type="entry name" value="4HBT"/>
    <property type="match status" value="1"/>
</dbReference>
<dbReference type="PANTHER" id="PTHR47260:SF6">
    <property type="entry name" value="THIOESTERASE DOMAIN-CONTAINING PROTEIN"/>
    <property type="match status" value="1"/>
</dbReference>
<dbReference type="InterPro" id="IPR006683">
    <property type="entry name" value="Thioestr_dom"/>
</dbReference>
<dbReference type="OrthoDB" id="506431at2759"/>
<gene>
    <name evidence="2" type="ORF">ALECFALPRED_004847</name>
</gene>
<organism evidence="2 3">
    <name type="scientific">Alectoria fallacina</name>
    <dbReference type="NCBI Taxonomy" id="1903189"/>
    <lineage>
        <taxon>Eukaryota</taxon>
        <taxon>Fungi</taxon>
        <taxon>Dikarya</taxon>
        <taxon>Ascomycota</taxon>
        <taxon>Pezizomycotina</taxon>
        <taxon>Lecanoromycetes</taxon>
        <taxon>OSLEUM clade</taxon>
        <taxon>Lecanoromycetidae</taxon>
        <taxon>Lecanorales</taxon>
        <taxon>Lecanorineae</taxon>
        <taxon>Parmeliaceae</taxon>
        <taxon>Alectoria</taxon>
    </lineage>
</organism>
<dbReference type="AlphaFoldDB" id="A0A8H3I1X0"/>
<comment type="caution">
    <text evidence="2">The sequence shown here is derived from an EMBL/GenBank/DDBJ whole genome shotgun (WGS) entry which is preliminary data.</text>
</comment>
<dbReference type="InterPro" id="IPR029069">
    <property type="entry name" value="HotDog_dom_sf"/>
</dbReference>
<dbReference type="Proteomes" id="UP000664203">
    <property type="component" value="Unassembled WGS sequence"/>
</dbReference>
<feature type="domain" description="Thioesterase" evidence="1">
    <location>
        <begin position="90"/>
        <end position="169"/>
    </location>
</feature>
<protein>
    <recommendedName>
        <fullName evidence="1">Thioesterase domain-containing protein</fullName>
    </recommendedName>
</protein>
<proteinExistence type="predicted"/>
<dbReference type="EMBL" id="CAJPDR010000003">
    <property type="protein sequence ID" value="CAF9904105.1"/>
    <property type="molecule type" value="Genomic_DNA"/>
</dbReference>
<dbReference type="PANTHER" id="PTHR47260">
    <property type="entry name" value="UPF0644 PROTEIN PB2B4.06"/>
    <property type="match status" value="1"/>
</dbReference>
<name>A0A8H3I1X0_9LECA</name>
<evidence type="ECO:0000313" key="3">
    <source>
        <dbReference type="Proteomes" id="UP000664203"/>
    </source>
</evidence>